<dbReference type="EMBL" id="LAZR01049835">
    <property type="protein sequence ID" value="KKK88712.1"/>
    <property type="molecule type" value="Genomic_DNA"/>
</dbReference>
<accession>A0A0F8Z4J3</accession>
<comment type="caution">
    <text evidence="1">The sequence shown here is derived from an EMBL/GenBank/DDBJ whole genome shotgun (WGS) entry which is preliminary data.</text>
</comment>
<dbReference type="AlphaFoldDB" id="A0A0F8Z4J3"/>
<protein>
    <submittedName>
        <fullName evidence="1">Uncharacterized protein</fullName>
    </submittedName>
</protein>
<organism evidence="1">
    <name type="scientific">marine sediment metagenome</name>
    <dbReference type="NCBI Taxonomy" id="412755"/>
    <lineage>
        <taxon>unclassified sequences</taxon>
        <taxon>metagenomes</taxon>
        <taxon>ecological metagenomes</taxon>
    </lineage>
</organism>
<reference evidence="1" key="1">
    <citation type="journal article" date="2015" name="Nature">
        <title>Complex archaea that bridge the gap between prokaryotes and eukaryotes.</title>
        <authorList>
            <person name="Spang A."/>
            <person name="Saw J.H."/>
            <person name="Jorgensen S.L."/>
            <person name="Zaremba-Niedzwiedzka K."/>
            <person name="Martijn J."/>
            <person name="Lind A.E."/>
            <person name="van Eijk R."/>
            <person name="Schleper C."/>
            <person name="Guy L."/>
            <person name="Ettema T.J."/>
        </authorList>
    </citation>
    <scope>NUCLEOTIDE SEQUENCE</scope>
</reference>
<gene>
    <name evidence="1" type="ORF">LCGC14_2740390</name>
</gene>
<evidence type="ECO:0000313" key="1">
    <source>
        <dbReference type="EMBL" id="KKK88712.1"/>
    </source>
</evidence>
<name>A0A0F8Z4J3_9ZZZZ</name>
<proteinExistence type="predicted"/>
<sequence>MGKIKQLFCRHEFEFREWHPFDKEGQRLFKDTGVLRTCIKCGKHSILYPKIPMEETA</sequence>